<dbReference type="EMBL" id="DF974281">
    <property type="protein sequence ID" value="GAU47097.1"/>
    <property type="molecule type" value="Genomic_DNA"/>
</dbReference>
<name>A0A2Z6PN47_TRISU</name>
<organism evidence="1 2">
    <name type="scientific">Trifolium subterraneum</name>
    <name type="common">Subterranean clover</name>
    <dbReference type="NCBI Taxonomy" id="3900"/>
    <lineage>
        <taxon>Eukaryota</taxon>
        <taxon>Viridiplantae</taxon>
        <taxon>Streptophyta</taxon>
        <taxon>Embryophyta</taxon>
        <taxon>Tracheophyta</taxon>
        <taxon>Spermatophyta</taxon>
        <taxon>Magnoliopsida</taxon>
        <taxon>eudicotyledons</taxon>
        <taxon>Gunneridae</taxon>
        <taxon>Pentapetalae</taxon>
        <taxon>rosids</taxon>
        <taxon>fabids</taxon>
        <taxon>Fabales</taxon>
        <taxon>Fabaceae</taxon>
        <taxon>Papilionoideae</taxon>
        <taxon>50 kb inversion clade</taxon>
        <taxon>NPAAA clade</taxon>
        <taxon>Hologalegina</taxon>
        <taxon>IRL clade</taxon>
        <taxon>Trifolieae</taxon>
        <taxon>Trifolium</taxon>
    </lineage>
</organism>
<reference evidence="2" key="1">
    <citation type="journal article" date="2017" name="Front. Plant Sci.">
        <title>Climate Clever Clovers: New Paradigm to Reduce the Environmental Footprint of Ruminants by Breeding Low Methanogenic Forages Utilizing Haplotype Variation.</title>
        <authorList>
            <person name="Kaur P."/>
            <person name="Appels R."/>
            <person name="Bayer P.E."/>
            <person name="Keeble-Gagnere G."/>
            <person name="Wang J."/>
            <person name="Hirakawa H."/>
            <person name="Shirasawa K."/>
            <person name="Vercoe P."/>
            <person name="Stefanova K."/>
            <person name="Durmic Z."/>
            <person name="Nichols P."/>
            <person name="Revell C."/>
            <person name="Isobe S.N."/>
            <person name="Edwards D."/>
            <person name="Erskine W."/>
        </authorList>
    </citation>
    <scope>NUCLEOTIDE SEQUENCE [LARGE SCALE GENOMIC DNA]</scope>
    <source>
        <strain evidence="2">cv. Daliak</strain>
    </source>
</reference>
<gene>
    <name evidence="1" type="ORF">TSUD_369300</name>
</gene>
<sequence length="144" mass="15935">MKINTTYKGICPKSTVDVHLERFPFLAFALLRFPFCFIRASFSRLPFLLPLPGFCVCVGARLDFLSDVVAGRTSVRLRRKPINTTDPQCPTRRHLAAGVPLATGIPSIKITALSPPSLAASSFTGKKNGWFPSLLSYPFIFLFN</sequence>
<proteinExistence type="predicted"/>
<dbReference type="AlphaFoldDB" id="A0A2Z6PN47"/>
<evidence type="ECO:0000313" key="1">
    <source>
        <dbReference type="EMBL" id="GAU47097.1"/>
    </source>
</evidence>
<evidence type="ECO:0000313" key="2">
    <source>
        <dbReference type="Proteomes" id="UP000242715"/>
    </source>
</evidence>
<accession>A0A2Z6PN47</accession>
<keyword evidence="2" id="KW-1185">Reference proteome</keyword>
<protein>
    <submittedName>
        <fullName evidence="1">Uncharacterized protein</fullName>
    </submittedName>
</protein>
<dbReference type="Proteomes" id="UP000242715">
    <property type="component" value="Unassembled WGS sequence"/>
</dbReference>